<evidence type="ECO:0000313" key="1">
    <source>
        <dbReference type="EMBL" id="URE42621.1"/>
    </source>
</evidence>
<reference evidence="1" key="1">
    <citation type="submission" date="2022-05" db="EMBL/GenBank/DDBJ databases">
        <title>The Musa troglodytarum L. genome provides insights into the mechanism of non-climacteric behaviour and enrichment of carotenoids.</title>
        <authorList>
            <person name="Wang J."/>
        </authorList>
    </citation>
    <scope>NUCLEOTIDE SEQUENCE</scope>
    <source>
        <tissue evidence="1">Leaf</tissue>
    </source>
</reference>
<keyword evidence="2" id="KW-1185">Reference proteome</keyword>
<dbReference type="Proteomes" id="UP001055439">
    <property type="component" value="Chromosome 9"/>
</dbReference>
<proteinExistence type="predicted"/>
<dbReference type="AlphaFoldDB" id="A0A9E7L6S1"/>
<dbReference type="EMBL" id="CP097511">
    <property type="protein sequence ID" value="URE42621.1"/>
    <property type="molecule type" value="Genomic_DNA"/>
</dbReference>
<accession>A0A9E7L6S1</accession>
<organism evidence="1 2">
    <name type="scientific">Musa troglodytarum</name>
    <name type="common">fe'i banana</name>
    <dbReference type="NCBI Taxonomy" id="320322"/>
    <lineage>
        <taxon>Eukaryota</taxon>
        <taxon>Viridiplantae</taxon>
        <taxon>Streptophyta</taxon>
        <taxon>Embryophyta</taxon>
        <taxon>Tracheophyta</taxon>
        <taxon>Spermatophyta</taxon>
        <taxon>Magnoliopsida</taxon>
        <taxon>Liliopsida</taxon>
        <taxon>Zingiberales</taxon>
        <taxon>Musaceae</taxon>
        <taxon>Musa</taxon>
    </lineage>
</organism>
<protein>
    <submittedName>
        <fullName evidence="1">Uncharacterized protein</fullName>
    </submittedName>
</protein>
<sequence length="90" mass="10299">MDLGLGRLVARIPLRPRCSKDDSRFPEDSKNDKVLCLLVTGTVNDHADLLFKPQHILLQFWMKQSEMILALKVKEKVIDFTCERKCSIAA</sequence>
<name>A0A9E7L6S1_9LILI</name>
<gene>
    <name evidence="1" type="ORF">MUK42_26424</name>
</gene>
<evidence type="ECO:0000313" key="2">
    <source>
        <dbReference type="Proteomes" id="UP001055439"/>
    </source>
</evidence>